<dbReference type="PANTHER" id="PTHR21256:SF14">
    <property type="entry name" value="HISTIDINOL DEHYDROGENASE"/>
    <property type="match status" value="1"/>
</dbReference>
<organism evidence="16 17">
    <name type="scientific">Quadrisphaera setariae</name>
    <dbReference type="NCBI Taxonomy" id="2593304"/>
    <lineage>
        <taxon>Bacteria</taxon>
        <taxon>Bacillati</taxon>
        <taxon>Actinomycetota</taxon>
        <taxon>Actinomycetes</taxon>
        <taxon>Kineosporiales</taxon>
        <taxon>Kineosporiaceae</taxon>
        <taxon>Quadrisphaera</taxon>
    </lineage>
</organism>
<dbReference type="GO" id="GO:0000105">
    <property type="term" value="P:L-histidine biosynthetic process"/>
    <property type="evidence" value="ECO:0007669"/>
    <property type="project" value="UniProtKB-UniPathway"/>
</dbReference>
<feature type="binding site" evidence="14">
    <location>
        <position position="264"/>
    </location>
    <ligand>
        <name>Zn(2+)</name>
        <dbReference type="ChEBI" id="CHEBI:29105"/>
    </ligand>
</feature>
<keyword evidence="5 14" id="KW-0479">Metal-binding</keyword>
<evidence type="ECO:0000256" key="11">
    <source>
        <dbReference type="PIRSR" id="PIRSR000099-1"/>
    </source>
</evidence>
<evidence type="ECO:0000256" key="6">
    <source>
        <dbReference type="ARBA" id="ARBA00022833"/>
    </source>
</evidence>
<dbReference type="UniPathway" id="UPA00031">
    <property type="reaction ID" value="UER00014"/>
</dbReference>
<feature type="binding site" evidence="13">
    <location>
        <position position="366"/>
    </location>
    <ligand>
        <name>substrate</name>
    </ligand>
</feature>
<dbReference type="PRINTS" id="PR00083">
    <property type="entry name" value="HOLDHDRGNASE"/>
</dbReference>
<feature type="binding site" evidence="13">
    <location>
        <position position="267"/>
    </location>
    <ligand>
        <name>substrate</name>
    </ligand>
</feature>
<feature type="binding site" evidence="12">
    <location>
        <position position="219"/>
    </location>
    <ligand>
        <name>NAD(+)</name>
        <dbReference type="ChEBI" id="CHEBI:57540"/>
    </ligand>
</feature>
<comment type="caution">
    <text evidence="16">The sequence shown here is derived from an EMBL/GenBank/DDBJ whole genome shotgun (WGS) entry which is preliminary data.</text>
</comment>
<sequence length="439" mass="45602">MLSTPAVLTSLAGRFTVLKAPAVDAPPAQHDPAVASRVRQMLLDIEAGGMDAVLKHAAELDRWDGRDVELSPAEVAASGDALPADLREAIELGARRTQAFAKVQRSHLVDVETELEPGLVVGHRYIPVGRVGAYLPAGRFPLTASAFMTVGVAKAAGVGDVVACTPPQPDGKANPAVVYAAHVSGVDRVFVLGGVQALAAMAFGLVGDGPVDMLVGAGNAYVAEAKRQLFGRVAIDLPAGPSEVAVIADETADPVLVAADLLGQAEHGPTSPAALVTTSQELGAAVVAEIEKQLATLATRDIAGPAWRDFGSVLVADDRETAATLMDDLAPEHLEVQTADDDWYHDRLRNYGSLFIGEASTVAYSDKGMAGTNHVLPTAGGAKHSAGLSVSRFLKPLTYQRITQQATPLLAEAVQVISDSEGMAAHSATATLRTARWTA</sequence>
<evidence type="ECO:0000256" key="10">
    <source>
        <dbReference type="PIRNR" id="PIRNR000099"/>
    </source>
</evidence>
<dbReference type="AlphaFoldDB" id="A0A5C8ZCH3"/>
<dbReference type="PANTHER" id="PTHR21256">
    <property type="entry name" value="HISTIDINOL DEHYDROGENASE HDH"/>
    <property type="match status" value="1"/>
</dbReference>
<comment type="function">
    <text evidence="1">Catalyzes the sequential NAD-dependent oxidations of L-histidinol to L-histidinaldehyde and then to L-histidine.</text>
</comment>
<evidence type="ECO:0000256" key="12">
    <source>
        <dbReference type="PIRSR" id="PIRSR000099-2"/>
    </source>
</evidence>
<keyword evidence="7 10" id="KW-0560">Oxidoreductase</keyword>
<dbReference type="GO" id="GO:0051287">
    <property type="term" value="F:NAD binding"/>
    <property type="evidence" value="ECO:0007669"/>
    <property type="project" value="InterPro"/>
</dbReference>
<keyword evidence="8 12" id="KW-0520">NAD</keyword>
<evidence type="ECO:0000256" key="4">
    <source>
        <dbReference type="ARBA" id="ARBA00016531"/>
    </source>
</evidence>
<dbReference type="GO" id="GO:0004399">
    <property type="term" value="F:histidinol dehydrogenase activity"/>
    <property type="evidence" value="ECO:0007669"/>
    <property type="project" value="InterPro"/>
</dbReference>
<evidence type="ECO:0000256" key="1">
    <source>
        <dbReference type="ARBA" id="ARBA00003850"/>
    </source>
</evidence>
<feature type="binding site" evidence="14">
    <location>
        <position position="267"/>
    </location>
    <ligand>
        <name>Zn(2+)</name>
        <dbReference type="ChEBI" id="CHEBI:29105"/>
    </ligand>
</feature>
<comment type="cofactor">
    <cofactor evidence="14">
        <name>Zn(2+)</name>
        <dbReference type="ChEBI" id="CHEBI:29105"/>
    </cofactor>
    <text evidence="14">Binds 1 zinc ion per subunit.</text>
</comment>
<comment type="similarity">
    <text evidence="3 10 15">Belongs to the histidinol dehydrogenase family.</text>
</comment>
<dbReference type="PROSITE" id="PS00611">
    <property type="entry name" value="HISOL_DEHYDROGENASE"/>
    <property type="match status" value="1"/>
</dbReference>
<dbReference type="FunFam" id="3.40.50.1980:FF:000001">
    <property type="entry name" value="Histidinol dehydrogenase"/>
    <property type="match status" value="1"/>
</dbReference>
<evidence type="ECO:0000256" key="5">
    <source>
        <dbReference type="ARBA" id="ARBA00022723"/>
    </source>
</evidence>
<feature type="binding site" evidence="12">
    <location>
        <position position="134"/>
    </location>
    <ligand>
        <name>NAD(+)</name>
        <dbReference type="ChEBI" id="CHEBI:57540"/>
    </ligand>
</feature>
<comment type="pathway">
    <text evidence="2">Amino-acid biosynthesis; L-histidine biosynthesis; L-histidine from 5-phospho-alpha-D-ribose 1-diphosphate: step 9/9.</text>
</comment>
<feature type="binding site" evidence="13">
    <location>
        <position position="264"/>
    </location>
    <ligand>
        <name>substrate</name>
    </ligand>
</feature>
<dbReference type="InterPro" id="IPR012131">
    <property type="entry name" value="Hstdl_DH"/>
</dbReference>
<dbReference type="EMBL" id="VKAC01000008">
    <property type="protein sequence ID" value="TXR55497.1"/>
    <property type="molecule type" value="Genomic_DNA"/>
</dbReference>
<dbReference type="Pfam" id="PF00815">
    <property type="entry name" value="Histidinol_dh"/>
    <property type="match status" value="1"/>
</dbReference>
<dbReference type="Gene3D" id="3.40.50.1980">
    <property type="entry name" value="Nitrogenase molybdenum iron protein domain"/>
    <property type="match status" value="2"/>
</dbReference>
<protein>
    <recommendedName>
        <fullName evidence="4">Histidinol dehydrogenase</fullName>
    </recommendedName>
</protein>
<evidence type="ECO:0000256" key="3">
    <source>
        <dbReference type="ARBA" id="ARBA00010178"/>
    </source>
</evidence>
<dbReference type="InterPro" id="IPR001692">
    <property type="entry name" value="Histidinol_DH_CS"/>
</dbReference>
<evidence type="ECO:0000313" key="17">
    <source>
        <dbReference type="Proteomes" id="UP000321234"/>
    </source>
</evidence>
<evidence type="ECO:0000256" key="15">
    <source>
        <dbReference type="RuleBase" id="RU004175"/>
    </source>
</evidence>
<keyword evidence="6 14" id="KW-0862">Zinc</keyword>
<feature type="binding site" evidence="14">
    <location>
        <position position="426"/>
    </location>
    <ligand>
        <name>Zn(2+)</name>
        <dbReference type="ChEBI" id="CHEBI:29105"/>
    </ligand>
</feature>
<evidence type="ECO:0000256" key="14">
    <source>
        <dbReference type="PIRSR" id="PIRSR000099-4"/>
    </source>
</evidence>
<dbReference type="InterPro" id="IPR016161">
    <property type="entry name" value="Ald_DH/histidinol_DH"/>
</dbReference>
<dbReference type="PIRSF" id="PIRSF000099">
    <property type="entry name" value="Histidinol_dh"/>
    <property type="match status" value="1"/>
</dbReference>
<keyword evidence="9" id="KW-0028">Amino-acid biosynthesis</keyword>
<feature type="binding site" evidence="12">
    <location>
        <position position="196"/>
    </location>
    <ligand>
        <name>NAD(+)</name>
        <dbReference type="ChEBI" id="CHEBI:57540"/>
    </ligand>
</feature>
<dbReference type="NCBIfam" id="TIGR00069">
    <property type="entry name" value="hisD"/>
    <property type="match status" value="1"/>
</dbReference>
<reference evidence="16 17" key="1">
    <citation type="submission" date="2019-07" db="EMBL/GenBank/DDBJ databases">
        <title>Quadrisphaera sp. strain DD2A genome sequencing and assembly.</title>
        <authorList>
            <person name="Kim I."/>
        </authorList>
    </citation>
    <scope>NUCLEOTIDE SEQUENCE [LARGE SCALE GENOMIC DNA]</scope>
    <source>
        <strain evidence="16 17">DD2A</strain>
    </source>
</reference>
<gene>
    <name evidence="16" type="primary">hisD</name>
    <name evidence="16" type="ORF">FMM08_14395</name>
</gene>
<feature type="binding site" evidence="13">
    <location>
        <position position="426"/>
    </location>
    <ligand>
        <name>substrate</name>
    </ligand>
</feature>
<evidence type="ECO:0000256" key="2">
    <source>
        <dbReference type="ARBA" id="ARBA00004940"/>
    </source>
</evidence>
<dbReference type="CDD" id="cd06572">
    <property type="entry name" value="Histidinol_dh"/>
    <property type="match status" value="1"/>
</dbReference>
<feature type="binding site" evidence="13">
    <location>
        <position position="333"/>
    </location>
    <ligand>
        <name>substrate</name>
    </ligand>
</feature>
<dbReference type="InterPro" id="IPR022695">
    <property type="entry name" value="Histidinol_DH_monofunct"/>
</dbReference>
<name>A0A5C8ZCH3_9ACTN</name>
<accession>A0A5C8ZCH3</accession>
<evidence type="ECO:0000256" key="9">
    <source>
        <dbReference type="ARBA" id="ARBA00023102"/>
    </source>
</evidence>
<dbReference type="GO" id="GO:0046872">
    <property type="term" value="F:metal ion binding"/>
    <property type="evidence" value="ECO:0007669"/>
    <property type="project" value="UniProtKB-KW"/>
</dbReference>
<feature type="binding site" evidence="14">
    <location>
        <position position="366"/>
    </location>
    <ligand>
        <name>Zn(2+)</name>
        <dbReference type="ChEBI" id="CHEBI:29105"/>
    </ligand>
</feature>
<dbReference type="OrthoDB" id="9805269at2"/>
<evidence type="ECO:0000256" key="13">
    <source>
        <dbReference type="PIRSR" id="PIRSR000099-3"/>
    </source>
</evidence>
<evidence type="ECO:0000313" key="16">
    <source>
        <dbReference type="EMBL" id="TXR55497.1"/>
    </source>
</evidence>
<dbReference type="Gene3D" id="1.20.5.1300">
    <property type="match status" value="1"/>
</dbReference>
<feature type="active site" description="Proton acceptor" evidence="11">
    <location>
        <position position="333"/>
    </location>
</feature>
<evidence type="ECO:0000256" key="8">
    <source>
        <dbReference type="ARBA" id="ARBA00023027"/>
    </source>
</evidence>
<feature type="binding site" evidence="13">
    <location>
        <position position="242"/>
    </location>
    <ligand>
        <name>substrate</name>
    </ligand>
</feature>
<keyword evidence="9" id="KW-0368">Histidine biosynthesis</keyword>
<dbReference type="GO" id="GO:0005829">
    <property type="term" value="C:cytosol"/>
    <property type="evidence" value="ECO:0007669"/>
    <property type="project" value="TreeGrafter"/>
</dbReference>
<dbReference type="Proteomes" id="UP000321234">
    <property type="component" value="Unassembled WGS sequence"/>
</dbReference>
<dbReference type="RefSeq" id="WP_147927073.1">
    <property type="nucleotide sequence ID" value="NZ_VKAC01000008.1"/>
</dbReference>
<evidence type="ECO:0000256" key="7">
    <source>
        <dbReference type="ARBA" id="ARBA00023002"/>
    </source>
</evidence>
<feature type="active site" description="Proton acceptor" evidence="11">
    <location>
        <position position="332"/>
    </location>
</feature>
<proteinExistence type="inferred from homology"/>
<feature type="binding site" evidence="13">
    <location>
        <position position="421"/>
    </location>
    <ligand>
        <name>substrate</name>
    </ligand>
</feature>
<keyword evidence="17" id="KW-1185">Reference proteome</keyword>
<dbReference type="SUPFAM" id="SSF53720">
    <property type="entry name" value="ALDH-like"/>
    <property type="match status" value="1"/>
</dbReference>